<dbReference type="SUPFAM" id="SSF52540">
    <property type="entry name" value="P-loop containing nucleoside triphosphate hydrolases"/>
    <property type="match status" value="1"/>
</dbReference>
<dbReference type="Pfam" id="PF03029">
    <property type="entry name" value="ATP_bind_1"/>
    <property type="match status" value="1"/>
</dbReference>
<evidence type="ECO:0000256" key="3">
    <source>
        <dbReference type="ARBA" id="ARBA00022801"/>
    </source>
</evidence>
<evidence type="ECO:0000256" key="1">
    <source>
        <dbReference type="ARBA" id="ARBA00005290"/>
    </source>
</evidence>
<evidence type="ECO:0000313" key="6">
    <source>
        <dbReference type="Proteomes" id="UP000674084"/>
    </source>
</evidence>
<keyword evidence="3" id="KW-0378">Hydrolase</keyword>
<accession>A0ABS5DKC0</accession>
<dbReference type="Gene3D" id="3.40.50.300">
    <property type="entry name" value="P-loop containing nucleotide triphosphate hydrolases"/>
    <property type="match status" value="1"/>
</dbReference>
<name>A0ABS5DKC0_9PSEU</name>
<sequence length="205" mass="22353">MDSANSEALPVPVKLVVAGGFGVGKTTFIGSCSEIAPLRTEEILTTASVGTDDLTGIRTKTTTTVAADFGRLTFNYSQQSVVLYLFGTPGQRRFWPLWTELTLGSIGAVVLADVRRLDDCFEAIEFFEKRGIAFVVAINVFADAHPYERDELRGALALRPGVPLVFCDARDRPSVVTTLIRLVEHVHAATRRGLFPSIKLLGDPR</sequence>
<dbReference type="PANTHER" id="PTHR42708:SF1">
    <property type="entry name" value="GLIDING MOTILITY PROTEIN MGLA"/>
    <property type="match status" value="1"/>
</dbReference>
<dbReference type="PANTHER" id="PTHR42708">
    <property type="entry name" value="ATP/GTP-BINDING PROTEIN-RELATED"/>
    <property type="match status" value="1"/>
</dbReference>
<dbReference type="InterPro" id="IPR004130">
    <property type="entry name" value="Gpn"/>
</dbReference>
<evidence type="ECO:0000256" key="4">
    <source>
        <dbReference type="ARBA" id="ARBA00023134"/>
    </source>
</evidence>
<evidence type="ECO:0000256" key="2">
    <source>
        <dbReference type="ARBA" id="ARBA00022741"/>
    </source>
</evidence>
<organism evidence="5 6">
    <name type="scientific">Saccharopolyspora endophytica</name>
    <dbReference type="NCBI Taxonomy" id="543886"/>
    <lineage>
        <taxon>Bacteria</taxon>
        <taxon>Bacillati</taxon>
        <taxon>Actinomycetota</taxon>
        <taxon>Actinomycetes</taxon>
        <taxon>Pseudonocardiales</taxon>
        <taxon>Pseudonocardiaceae</taxon>
        <taxon>Saccharopolyspora</taxon>
    </lineage>
</organism>
<dbReference type="Proteomes" id="UP000674084">
    <property type="component" value="Unassembled WGS sequence"/>
</dbReference>
<dbReference type="InterPro" id="IPR027417">
    <property type="entry name" value="P-loop_NTPase"/>
</dbReference>
<keyword evidence="4" id="KW-0342">GTP-binding</keyword>
<keyword evidence="2" id="KW-0547">Nucleotide-binding</keyword>
<proteinExistence type="inferred from homology"/>
<dbReference type="EMBL" id="JAGPXE010000010">
    <property type="protein sequence ID" value="MBQ0926733.1"/>
    <property type="molecule type" value="Genomic_DNA"/>
</dbReference>
<evidence type="ECO:0000313" key="5">
    <source>
        <dbReference type="EMBL" id="MBQ0926733.1"/>
    </source>
</evidence>
<dbReference type="CDD" id="cd00882">
    <property type="entry name" value="Ras_like_GTPase"/>
    <property type="match status" value="1"/>
</dbReference>
<comment type="similarity">
    <text evidence="1">Belongs to the GPN-loop GTPase family.</text>
</comment>
<gene>
    <name evidence="5" type="ORF">KBO27_22525</name>
</gene>
<dbReference type="InterPro" id="IPR052705">
    <property type="entry name" value="Gliding_Motility_GTPase"/>
</dbReference>
<dbReference type="RefSeq" id="WP_210971871.1">
    <property type="nucleotide sequence ID" value="NZ_JAGPXE010000010.1"/>
</dbReference>
<keyword evidence="6" id="KW-1185">Reference proteome</keyword>
<reference evidence="5 6" key="1">
    <citation type="submission" date="2021-04" db="EMBL/GenBank/DDBJ databases">
        <title>Whole-genome sequencing of Saccharopolyspora endophytica KCTC 19397.</title>
        <authorList>
            <person name="Ay H."/>
            <person name="Saygin H."/>
            <person name="Sahin N."/>
        </authorList>
    </citation>
    <scope>NUCLEOTIDE SEQUENCE [LARGE SCALE GENOMIC DNA]</scope>
    <source>
        <strain evidence="5 6">KCTC 19397</strain>
    </source>
</reference>
<comment type="caution">
    <text evidence="5">The sequence shown here is derived from an EMBL/GenBank/DDBJ whole genome shotgun (WGS) entry which is preliminary data.</text>
</comment>
<protein>
    <submittedName>
        <fullName evidence="5">ATP/GTP-binding protein</fullName>
    </submittedName>
</protein>